<dbReference type="SFLD" id="SFLDS00029">
    <property type="entry name" value="Radical_SAM"/>
    <property type="match status" value="1"/>
</dbReference>
<gene>
    <name evidence="1" type="ordered locus">Clocel_3562</name>
</gene>
<dbReference type="OrthoDB" id="9801659at2"/>
<dbReference type="RefSeq" id="WP_013291898.1">
    <property type="nucleotide sequence ID" value="NC_014393.1"/>
</dbReference>
<keyword evidence="2" id="KW-1185">Reference proteome</keyword>
<dbReference type="InterPro" id="IPR058240">
    <property type="entry name" value="rSAM_sf"/>
</dbReference>
<dbReference type="EMBL" id="CP002160">
    <property type="protein sequence ID" value="ADL53238.1"/>
    <property type="molecule type" value="Genomic_DNA"/>
</dbReference>
<dbReference type="KEGG" id="ccb:Clocel_3562"/>
<dbReference type="eggNOG" id="COG1032">
    <property type="taxonomic scope" value="Bacteria"/>
</dbReference>
<protein>
    <submittedName>
        <fullName evidence="1">Radical SAM domain-containing protein</fullName>
    </submittedName>
</protein>
<dbReference type="SUPFAM" id="SSF102114">
    <property type="entry name" value="Radical SAM enzymes"/>
    <property type="match status" value="1"/>
</dbReference>
<dbReference type="GO" id="GO:0051536">
    <property type="term" value="F:iron-sulfur cluster binding"/>
    <property type="evidence" value="ECO:0007669"/>
    <property type="project" value="InterPro"/>
</dbReference>
<dbReference type="InterPro" id="IPR007197">
    <property type="entry name" value="rSAM"/>
</dbReference>
<dbReference type="STRING" id="573061.Clocel_3562"/>
<reference evidence="1 2" key="1">
    <citation type="submission" date="2010-08" db="EMBL/GenBank/DDBJ databases">
        <title>Complete sequence of Clostridium cellulovorans 743B.</title>
        <authorList>
            <consortium name="US DOE Joint Genome Institute"/>
            <person name="Lucas S."/>
            <person name="Copeland A."/>
            <person name="Lapidus A."/>
            <person name="Cheng J.-F."/>
            <person name="Bruce D."/>
            <person name="Goodwin L."/>
            <person name="Pitluck S."/>
            <person name="Chertkov O."/>
            <person name="Detter J.C."/>
            <person name="Han C."/>
            <person name="Tapia R."/>
            <person name="Land M."/>
            <person name="Hauser L."/>
            <person name="Chang Y.-J."/>
            <person name="Jeffries C."/>
            <person name="Kyrpides N."/>
            <person name="Ivanova N."/>
            <person name="Mikhailova N."/>
            <person name="Hemme C.L."/>
            <person name="Woyke T."/>
        </authorList>
    </citation>
    <scope>NUCLEOTIDE SEQUENCE [LARGE SCALE GENOMIC DNA]</scope>
    <source>
        <strain evidence="2">ATCC 35296 / DSM 3052 / OCM 3 / 743B</strain>
    </source>
</reference>
<dbReference type="GO" id="GO:0003824">
    <property type="term" value="F:catalytic activity"/>
    <property type="evidence" value="ECO:0007669"/>
    <property type="project" value="InterPro"/>
</dbReference>
<proteinExistence type="predicted"/>
<evidence type="ECO:0000313" key="2">
    <source>
        <dbReference type="Proteomes" id="UP000002730"/>
    </source>
</evidence>
<dbReference type="Proteomes" id="UP000002730">
    <property type="component" value="Chromosome"/>
</dbReference>
<name>D9SWF6_CLOC7</name>
<dbReference type="HOGENOM" id="CLU_060960_0_0_9"/>
<sequence>MTIGLIDVDSKIPNLALMKISSFYKLQGEKVEFVQPNTEYEKIFASAIFTRSKYKCEELIQKYGDKIEIGGTGWDINKVLPGKIEYSKPDYDLYSAEEIASRMRGIMTKERKLQKATEIVNAGMGFTSRGCIRECGFCFVPKKEGKFHNVAEIKDIINPRSNIIILHDNNITADPNCIDKLVEIKERGLIVDINQGCDIRLMNDDIAQAMGQVKHLRSLHYTWDLMAFEDKVIEGIKTLSKFIKPYRHMCFTLVGYNTTFEEDMYRFRKLRELKVDPFVMIYNQKKDIRLKHFARWVNSRIYKSCTWEEYEPWKKAQLEYLQVNMI</sequence>
<evidence type="ECO:0000313" key="1">
    <source>
        <dbReference type="EMBL" id="ADL53238.1"/>
    </source>
</evidence>
<dbReference type="AlphaFoldDB" id="D9SWF6"/>
<organism evidence="1 2">
    <name type="scientific">Clostridium cellulovorans (strain ATCC 35296 / DSM 3052 / OCM 3 / 743B)</name>
    <dbReference type="NCBI Taxonomy" id="573061"/>
    <lineage>
        <taxon>Bacteria</taxon>
        <taxon>Bacillati</taxon>
        <taxon>Bacillota</taxon>
        <taxon>Clostridia</taxon>
        <taxon>Eubacteriales</taxon>
        <taxon>Clostridiaceae</taxon>
        <taxon>Clostridium</taxon>
    </lineage>
</organism>
<accession>D9SWF6</accession>